<feature type="transmembrane region" description="Helical" evidence="14">
    <location>
        <begin position="211"/>
        <end position="230"/>
    </location>
</feature>
<evidence type="ECO:0000256" key="5">
    <source>
        <dbReference type="ARBA" id="ARBA00022475"/>
    </source>
</evidence>
<feature type="transmembrane region" description="Helical" evidence="14">
    <location>
        <begin position="181"/>
        <end position="199"/>
    </location>
</feature>
<reference evidence="15 16" key="1">
    <citation type="submission" date="2020-10" db="EMBL/GenBank/DDBJ databases">
        <title>Campylobacter and Helicobacter PacBio genomes.</title>
        <authorList>
            <person name="Lane C."/>
        </authorList>
    </citation>
    <scope>NUCLEOTIDE SEQUENCE [LARGE SCALE GENOMIC DNA]</scope>
    <source>
        <strain evidence="15 16">2016D-0077</strain>
    </source>
</reference>
<feature type="transmembrane region" description="Helical" evidence="14">
    <location>
        <begin position="47"/>
        <end position="64"/>
    </location>
</feature>
<dbReference type="InterPro" id="IPR003824">
    <property type="entry name" value="UppP"/>
</dbReference>
<dbReference type="PANTHER" id="PTHR30622:SF3">
    <property type="entry name" value="UNDECAPRENYL-DIPHOSPHATASE"/>
    <property type="match status" value="1"/>
</dbReference>
<feature type="transmembrane region" description="Helical" evidence="14">
    <location>
        <begin position="242"/>
        <end position="260"/>
    </location>
</feature>
<evidence type="ECO:0000313" key="15">
    <source>
        <dbReference type="EMBL" id="QOQ87597.1"/>
    </source>
</evidence>
<comment type="function">
    <text evidence="14">Catalyzes the dephosphorylation of undecaprenyl diphosphate (UPP). Confers resistance to bacitracin.</text>
</comment>
<dbReference type="GO" id="GO:0009252">
    <property type="term" value="P:peptidoglycan biosynthetic process"/>
    <property type="evidence" value="ECO:0007669"/>
    <property type="project" value="UniProtKB-KW"/>
</dbReference>
<dbReference type="Pfam" id="PF02673">
    <property type="entry name" value="BacA"/>
    <property type="match status" value="1"/>
</dbReference>
<evidence type="ECO:0000256" key="6">
    <source>
        <dbReference type="ARBA" id="ARBA00022692"/>
    </source>
</evidence>
<evidence type="ECO:0000256" key="7">
    <source>
        <dbReference type="ARBA" id="ARBA00022801"/>
    </source>
</evidence>
<keyword evidence="7 14" id="KW-0378">Hydrolase</keyword>
<evidence type="ECO:0000256" key="8">
    <source>
        <dbReference type="ARBA" id="ARBA00022989"/>
    </source>
</evidence>
<keyword evidence="5 14" id="KW-1003">Cell membrane</keyword>
<dbReference type="GO" id="GO:0008360">
    <property type="term" value="P:regulation of cell shape"/>
    <property type="evidence" value="ECO:0007669"/>
    <property type="project" value="UniProtKB-KW"/>
</dbReference>
<evidence type="ECO:0000256" key="10">
    <source>
        <dbReference type="ARBA" id="ARBA00023251"/>
    </source>
</evidence>
<evidence type="ECO:0000256" key="11">
    <source>
        <dbReference type="ARBA" id="ARBA00032707"/>
    </source>
</evidence>
<comment type="subcellular location">
    <subcellularLocation>
        <location evidence="1 14">Cell membrane</location>
        <topology evidence="1 14">Multi-pass membrane protein</topology>
    </subcellularLocation>
</comment>
<keyword evidence="10 14" id="KW-0046">Antibiotic resistance</keyword>
<comment type="catalytic activity">
    <reaction evidence="13 14">
        <text>di-trans,octa-cis-undecaprenyl diphosphate + H2O = di-trans,octa-cis-undecaprenyl phosphate + phosphate + H(+)</text>
        <dbReference type="Rhea" id="RHEA:28094"/>
        <dbReference type="ChEBI" id="CHEBI:15377"/>
        <dbReference type="ChEBI" id="CHEBI:15378"/>
        <dbReference type="ChEBI" id="CHEBI:43474"/>
        <dbReference type="ChEBI" id="CHEBI:58405"/>
        <dbReference type="ChEBI" id="CHEBI:60392"/>
        <dbReference type="EC" id="3.6.1.27"/>
    </reaction>
</comment>
<dbReference type="GO" id="GO:0071555">
    <property type="term" value="P:cell wall organization"/>
    <property type="evidence" value="ECO:0007669"/>
    <property type="project" value="UniProtKB-KW"/>
</dbReference>
<dbReference type="GO" id="GO:0050380">
    <property type="term" value="F:undecaprenyl-diphosphatase activity"/>
    <property type="evidence" value="ECO:0007669"/>
    <property type="project" value="UniProtKB-UniRule"/>
</dbReference>
<evidence type="ECO:0000256" key="2">
    <source>
        <dbReference type="ARBA" id="ARBA00010621"/>
    </source>
</evidence>
<name>A0A7M1LG81_9BACT</name>
<comment type="similarity">
    <text evidence="2 14">Belongs to the UppP family.</text>
</comment>
<dbReference type="EC" id="3.6.1.27" evidence="3 14"/>
<dbReference type="AlphaFoldDB" id="A0A7M1LG81"/>
<proteinExistence type="inferred from homology"/>
<keyword evidence="14" id="KW-0961">Cell wall biogenesis/degradation</keyword>
<keyword evidence="14" id="KW-0573">Peptidoglycan synthesis</keyword>
<dbReference type="HAMAP" id="MF_01006">
    <property type="entry name" value="Undec_diphosphatase"/>
    <property type="match status" value="1"/>
</dbReference>
<keyword evidence="9 14" id="KW-0472">Membrane</keyword>
<dbReference type="OrthoDB" id="9808289at2"/>
<dbReference type="PANTHER" id="PTHR30622">
    <property type="entry name" value="UNDECAPRENYL-DIPHOSPHATASE"/>
    <property type="match status" value="1"/>
</dbReference>
<feature type="transmembrane region" description="Helical" evidence="14">
    <location>
        <begin position="103"/>
        <end position="121"/>
    </location>
</feature>
<comment type="miscellaneous">
    <text evidence="14">Bacitracin is thought to be involved in the inhibition of peptidoglycan synthesis by sequestering undecaprenyl diphosphate, thereby reducing the pool of lipid carrier available.</text>
</comment>
<accession>A0A7M1LG81</accession>
<evidence type="ECO:0000313" key="16">
    <source>
        <dbReference type="Proteomes" id="UP000594749"/>
    </source>
</evidence>
<dbReference type="GO" id="GO:0046677">
    <property type="term" value="P:response to antibiotic"/>
    <property type="evidence" value="ECO:0007669"/>
    <property type="project" value="UniProtKB-UniRule"/>
</dbReference>
<dbReference type="NCBIfam" id="NF001390">
    <property type="entry name" value="PRK00281.1-4"/>
    <property type="match status" value="1"/>
</dbReference>
<gene>
    <name evidence="14" type="primary">uppP</name>
    <name evidence="15" type="ORF">IMC76_01955</name>
</gene>
<dbReference type="EMBL" id="CP063078">
    <property type="protein sequence ID" value="QOQ87597.1"/>
    <property type="molecule type" value="Genomic_DNA"/>
</dbReference>
<dbReference type="RefSeq" id="WP_025803165.1">
    <property type="nucleotide sequence ID" value="NZ_CP053842.1"/>
</dbReference>
<keyword evidence="6 14" id="KW-0812">Transmembrane</keyword>
<evidence type="ECO:0000256" key="9">
    <source>
        <dbReference type="ARBA" id="ARBA00023136"/>
    </source>
</evidence>
<feature type="transmembrane region" description="Helical" evidence="14">
    <location>
        <begin position="71"/>
        <end position="91"/>
    </location>
</feature>
<dbReference type="GO" id="GO:0005886">
    <property type="term" value="C:plasma membrane"/>
    <property type="evidence" value="ECO:0007669"/>
    <property type="project" value="UniProtKB-SubCell"/>
</dbReference>
<evidence type="ECO:0000256" key="12">
    <source>
        <dbReference type="ARBA" id="ARBA00032932"/>
    </source>
</evidence>
<dbReference type="NCBIfam" id="TIGR00753">
    <property type="entry name" value="undec_PP_bacA"/>
    <property type="match status" value="1"/>
</dbReference>
<sequence length="261" mass="29099">MGIIEAIILGIVEGLTEFLPVSSTGHLILASDVLGLDLEGSDLLKCFIVAIQLGSILAIVFLFFDRLRQDLTLWIKLMVGFVPTAVIGLLLYKSIKSLFNPEVVAYMLIIWGIIFIVVELMRKKYPPYKKEVANIDDISFKQAFIVGLSQCLAMVPGTSRSGATIITGLLSGLSRKVAAEFSFLLAIPTMFSATFFDIYKNLDEFALNLEYVWLFLVGGVVAFVVAIVAVKFFLKFVSRFDYIPFGIYRIIVGFIFLIFIF</sequence>
<dbReference type="Proteomes" id="UP000594749">
    <property type="component" value="Chromosome"/>
</dbReference>
<evidence type="ECO:0000256" key="3">
    <source>
        <dbReference type="ARBA" id="ARBA00012374"/>
    </source>
</evidence>
<keyword evidence="14" id="KW-0133">Cell shape</keyword>
<keyword evidence="16" id="KW-1185">Reference proteome</keyword>
<organism evidence="15 16">
    <name type="scientific">Campylobacter corcagiensis</name>
    <dbReference type="NCBI Taxonomy" id="1448857"/>
    <lineage>
        <taxon>Bacteria</taxon>
        <taxon>Pseudomonadati</taxon>
        <taxon>Campylobacterota</taxon>
        <taxon>Epsilonproteobacteria</taxon>
        <taxon>Campylobacterales</taxon>
        <taxon>Campylobacteraceae</taxon>
        <taxon>Campylobacter</taxon>
    </lineage>
</organism>
<evidence type="ECO:0000256" key="14">
    <source>
        <dbReference type="HAMAP-Rule" id="MF_01006"/>
    </source>
</evidence>
<evidence type="ECO:0000256" key="13">
    <source>
        <dbReference type="ARBA" id="ARBA00047594"/>
    </source>
</evidence>
<dbReference type="NCBIfam" id="NF001389">
    <property type="entry name" value="PRK00281.1-2"/>
    <property type="match status" value="1"/>
</dbReference>
<evidence type="ECO:0000256" key="1">
    <source>
        <dbReference type="ARBA" id="ARBA00004651"/>
    </source>
</evidence>
<protein>
    <recommendedName>
        <fullName evidence="4 14">Undecaprenyl-diphosphatase</fullName>
        <ecNumber evidence="3 14">3.6.1.27</ecNumber>
    </recommendedName>
    <alternativeName>
        <fullName evidence="12 14">Bacitracin resistance protein</fullName>
    </alternativeName>
    <alternativeName>
        <fullName evidence="11 14">Undecaprenyl pyrophosphate phosphatase</fullName>
    </alternativeName>
</protein>
<evidence type="ECO:0000256" key="4">
    <source>
        <dbReference type="ARBA" id="ARBA00021581"/>
    </source>
</evidence>
<keyword evidence="8 14" id="KW-1133">Transmembrane helix</keyword>